<evidence type="ECO:0000256" key="3">
    <source>
        <dbReference type="ARBA" id="ARBA00022771"/>
    </source>
</evidence>
<organism evidence="10">
    <name type="scientific">Arthroderma gypseum (strain ATCC MYA-4604 / CBS 118893)</name>
    <name type="common">Microsporum gypseum</name>
    <dbReference type="NCBI Taxonomy" id="535722"/>
    <lineage>
        <taxon>Eukaryota</taxon>
        <taxon>Fungi</taxon>
        <taxon>Dikarya</taxon>
        <taxon>Ascomycota</taxon>
        <taxon>Pezizomycotina</taxon>
        <taxon>Eurotiomycetes</taxon>
        <taxon>Eurotiomycetidae</taxon>
        <taxon>Onygenales</taxon>
        <taxon>Arthrodermataceae</taxon>
        <taxon>Nannizzia</taxon>
    </lineage>
</organism>
<gene>
    <name evidence="9" type="ORF">MGYG_01603</name>
</gene>
<dbReference type="EMBL" id="DS989822">
    <property type="protein sequence ID" value="EFQ98577.1"/>
    <property type="molecule type" value="Genomic_DNA"/>
</dbReference>
<feature type="compositionally biased region" description="Polar residues" evidence="6">
    <location>
        <begin position="79"/>
        <end position="96"/>
    </location>
</feature>
<dbReference type="HOGENOM" id="CLU_069445_0_0_1"/>
<feature type="region of interest" description="Disordered" evidence="6">
    <location>
        <begin position="74"/>
        <end position="100"/>
    </location>
</feature>
<sequence>MSNEKKNTYNRNHGAQEITMRRRPRDEPGLVNCRWWKKGHCRRGDTCYFRHDPCLQGVDRRADVAAAAAVAAAAGDENGVTTQDAQEPSQPGQPNDSAKEPEQCSICLEVPKVCGLLTDCDHVFCLECIRRWRHSRQGDQNSRNIGRGSRSDDPYAIWGPTTTKSCPLCRKPSKYIIPSAIFPTPSPVTQDASKGIVESETAASSKPIPNGTTLNPLKASIIKEYNRSMKKIPCRYFQTAIKNWEQKVKEATEKGAAEPPFRPGCYFENKCHYAHIDPQTGEPYIFDAALIAEMHRKRLRRENQRRLQNILNEVLLMGVSRREFDYSYLSTSPPPELEAWPISRPDFDESSSTDLESFSLPNWRV</sequence>
<keyword evidence="2 5" id="KW-0479">Metal-binding</keyword>
<dbReference type="SUPFAM" id="SSF90229">
    <property type="entry name" value="CCCH zinc finger"/>
    <property type="match status" value="1"/>
</dbReference>
<dbReference type="SMART" id="SM00184">
    <property type="entry name" value="RING"/>
    <property type="match status" value="1"/>
</dbReference>
<dbReference type="Pfam" id="PF00097">
    <property type="entry name" value="zf-C3HC4"/>
    <property type="match status" value="1"/>
</dbReference>
<dbReference type="OMA" id="CFFRHDA"/>
<evidence type="ECO:0000313" key="9">
    <source>
        <dbReference type="EMBL" id="EFQ98577.1"/>
    </source>
</evidence>
<dbReference type="InterPro" id="IPR018957">
    <property type="entry name" value="Znf_C3HC4_RING-type"/>
</dbReference>
<dbReference type="InterPro" id="IPR001841">
    <property type="entry name" value="Znf_RING"/>
</dbReference>
<dbReference type="eggNOG" id="KOG1039">
    <property type="taxonomic scope" value="Eukaryota"/>
</dbReference>
<feature type="domain" description="C3H1-type" evidence="8">
    <location>
        <begin position="27"/>
        <end position="54"/>
    </location>
</feature>
<dbReference type="AlphaFoldDB" id="E5R1U3"/>
<keyword evidence="1" id="KW-0808">Transferase</keyword>
<keyword evidence="10" id="KW-1185">Reference proteome</keyword>
<evidence type="ECO:0000313" key="10">
    <source>
        <dbReference type="Proteomes" id="UP000002669"/>
    </source>
</evidence>
<dbReference type="InterPro" id="IPR013083">
    <property type="entry name" value="Znf_RING/FYVE/PHD"/>
</dbReference>
<dbReference type="GeneID" id="10032859"/>
<dbReference type="GO" id="GO:0061630">
    <property type="term" value="F:ubiquitin protein ligase activity"/>
    <property type="evidence" value="ECO:0007669"/>
    <property type="project" value="InterPro"/>
</dbReference>
<dbReference type="PANTHER" id="PTHR11224">
    <property type="entry name" value="MAKORIN-RELATED"/>
    <property type="match status" value="1"/>
</dbReference>
<dbReference type="RefSeq" id="XP_003177529.1">
    <property type="nucleotide sequence ID" value="XM_003177481.1"/>
</dbReference>
<dbReference type="InterPro" id="IPR036855">
    <property type="entry name" value="Znf_CCCH_sf"/>
</dbReference>
<feature type="domain" description="RING-type" evidence="7">
    <location>
        <begin position="104"/>
        <end position="170"/>
    </location>
</feature>
<evidence type="ECO:0000259" key="7">
    <source>
        <dbReference type="PROSITE" id="PS50089"/>
    </source>
</evidence>
<reference evidence="10" key="1">
    <citation type="journal article" date="2012" name="MBio">
        <title>Comparative genome analysis of Trichophyton rubrum and related dermatophytes reveals candidate genes involved in infection.</title>
        <authorList>
            <person name="Martinez D.A."/>
            <person name="Oliver B.G."/>
            <person name="Graeser Y."/>
            <person name="Goldberg J.M."/>
            <person name="Li W."/>
            <person name="Martinez-Rossi N.M."/>
            <person name="Monod M."/>
            <person name="Shelest E."/>
            <person name="Barton R.C."/>
            <person name="Birch E."/>
            <person name="Brakhage A.A."/>
            <person name="Chen Z."/>
            <person name="Gurr S.J."/>
            <person name="Heiman D."/>
            <person name="Heitman J."/>
            <person name="Kosti I."/>
            <person name="Rossi A."/>
            <person name="Saif S."/>
            <person name="Samalova M."/>
            <person name="Saunders C.W."/>
            <person name="Shea T."/>
            <person name="Summerbell R.C."/>
            <person name="Xu J."/>
            <person name="Young S."/>
            <person name="Zeng Q."/>
            <person name="Birren B.W."/>
            <person name="Cuomo C.A."/>
            <person name="White T.C."/>
        </authorList>
    </citation>
    <scope>NUCLEOTIDE SEQUENCE [LARGE SCALE GENOMIC DNA]</scope>
    <source>
        <strain evidence="10">ATCC MYA-4604 / CBS 118893</strain>
    </source>
</reference>
<evidence type="ECO:0000256" key="2">
    <source>
        <dbReference type="ARBA" id="ARBA00022723"/>
    </source>
</evidence>
<dbReference type="OrthoDB" id="250836at2759"/>
<dbReference type="VEuPathDB" id="FungiDB:MGYG_01603"/>
<feature type="zinc finger region" description="C3H1-type" evidence="5">
    <location>
        <begin position="27"/>
        <end position="54"/>
    </location>
</feature>
<dbReference type="PROSITE" id="PS50103">
    <property type="entry name" value="ZF_C3H1"/>
    <property type="match status" value="1"/>
</dbReference>
<keyword evidence="3 5" id="KW-0863">Zinc-finger</keyword>
<dbReference type="PROSITE" id="PS50089">
    <property type="entry name" value="ZF_RING_2"/>
    <property type="match status" value="1"/>
</dbReference>
<dbReference type="PROSITE" id="PS00518">
    <property type="entry name" value="ZF_RING_1"/>
    <property type="match status" value="1"/>
</dbReference>
<name>E5R1U3_ARTGP</name>
<dbReference type="InterPro" id="IPR000571">
    <property type="entry name" value="Znf_CCCH"/>
</dbReference>
<dbReference type="Gene3D" id="3.30.40.10">
    <property type="entry name" value="Zinc/RING finger domain, C3HC4 (zinc finger)"/>
    <property type="match status" value="1"/>
</dbReference>
<dbReference type="InterPro" id="IPR045072">
    <property type="entry name" value="MKRN-like"/>
</dbReference>
<dbReference type="PANTHER" id="PTHR11224:SF10">
    <property type="entry name" value="IP09428P-RELATED"/>
    <property type="match status" value="1"/>
</dbReference>
<dbReference type="STRING" id="535722.E5R1U3"/>
<accession>E5R1U3</accession>
<proteinExistence type="predicted"/>
<dbReference type="InterPro" id="IPR017907">
    <property type="entry name" value="Znf_RING_CS"/>
</dbReference>
<feature type="compositionally biased region" description="Polar residues" evidence="6">
    <location>
        <begin position="350"/>
        <end position="365"/>
    </location>
</feature>
<feature type="region of interest" description="Disordered" evidence="6">
    <location>
        <begin position="338"/>
        <end position="365"/>
    </location>
</feature>
<dbReference type="InParanoid" id="E5R1U3"/>
<dbReference type="Proteomes" id="UP000002669">
    <property type="component" value="Unassembled WGS sequence"/>
</dbReference>
<evidence type="ECO:0000256" key="4">
    <source>
        <dbReference type="ARBA" id="ARBA00022833"/>
    </source>
</evidence>
<dbReference type="SUPFAM" id="SSF57850">
    <property type="entry name" value="RING/U-box"/>
    <property type="match status" value="1"/>
</dbReference>
<dbReference type="GO" id="GO:0008270">
    <property type="term" value="F:zinc ion binding"/>
    <property type="evidence" value="ECO:0007669"/>
    <property type="project" value="UniProtKB-KW"/>
</dbReference>
<protein>
    <submittedName>
        <fullName evidence="9">Uncharacterized protein</fullName>
    </submittedName>
</protein>
<dbReference type="SMART" id="SM00356">
    <property type="entry name" value="ZnF_C3H1"/>
    <property type="match status" value="1"/>
</dbReference>
<keyword evidence="4 5" id="KW-0862">Zinc</keyword>
<evidence type="ECO:0000256" key="1">
    <source>
        <dbReference type="ARBA" id="ARBA00022679"/>
    </source>
</evidence>
<evidence type="ECO:0000259" key="8">
    <source>
        <dbReference type="PROSITE" id="PS50103"/>
    </source>
</evidence>
<feature type="region of interest" description="Disordered" evidence="6">
    <location>
        <begin position="1"/>
        <end position="23"/>
    </location>
</feature>
<feature type="region of interest" description="Disordered" evidence="6">
    <location>
        <begin position="137"/>
        <end position="156"/>
    </location>
</feature>
<evidence type="ECO:0000256" key="6">
    <source>
        <dbReference type="SAM" id="MobiDB-lite"/>
    </source>
</evidence>
<evidence type="ECO:0000256" key="5">
    <source>
        <dbReference type="PROSITE-ProRule" id="PRU00723"/>
    </source>
</evidence>
<dbReference type="GO" id="GO:0000209">
    <property type="term" value="P:protein polyubiquitination"/>
    <property type="evidence" value="ECO:0007669"/>
    <property type="project" value="InterPro"/>
</dbReference>